<reference evidence="2 3" key="1">
    <citation type="submission" date="2020-06" db="EMBL/GenBank/DDBJ databases">
        <title>Genomic analysis of Salicibibacter sp. NKC5-3.</title>
        <authorList>
            <person name="Oh Y.J."/>
        </authorList>
    </citation>
    <scope>NUCLEOTIDE SEQUENCE [LARGE SCALE GENOMIC DNA]</scope>
    <source>
        <strain evidence="2 3">NKC5-3</strain>
    </source>
</reference>
<proteinExistence type="predicted"/>
<protein>
    <recommendedName>
        <fullName evidence="4">Cysteine-rich VLP domain-containing protein</fullName>
    </recommendedName>
</protein>
<name>A0A7T6Z058_9BACI</name>
<gene>
    <name evidence="2" type="ORF">HUG15_00340</name>
</gene>
<keyword evidence="3" id="KW-1185">Reference proteome</keyword>
<dbReference type="EMBL" id="CP054705">
    <property type="protein sequence ID" value="QQK74217.1"/>
    <property type="molecule type" value="Genomic_DNA"/>
</dbReference>
<sequence length="99" mass="11501">MYSFRADQPTGNMCGYFMKYVAPGDPDLYAEYVQCLPVGHPLKLAEKTDDMPNCTECGRPFARKSNSQKYCTTCKYEVRRKQKAENERKRRTNTMDTPK</sequence>
<dbReference type="AlphaFoldDB" id="A0A7T6Z058"/>
<evidence type="ECO:0008006" key="4">
    <source>
        <dbReference type="Google" id="ProtNLM"/>
    </source>
</evidence>
<feature type="region of interest" description="Disordered" evidence="1">
    <location>
        <begin position="80"/>
        <end position="99"/>
    </location>
</feature>
<evidence type="ECO:0000256" key="1">
    <source>
        <dbReference type="SAM" id="MobiDB-lite"/>
    </source>
</evidence>
<evidence type="ECO:0000313" key="3">
    <source>
        <dbReference type="Proteomes" id="UP000595823"/>
    </source>
</evidence>
<dbReference type="Gene3D" id="2.20.25.10">
    <property type="match status" value="1"/>
</dbReference>
<dbReference type="Proteomes" id="UP000595823">
    <property type="component" value="Chromosome"/>
</dbReference>
<organism evidence="2 3">
    <name type="scientific">Salicibibacter cibarius</name>
    <dbReference type="NCBI Taxonomy" id="2743000"/>
    <lineage>
        <taxon>Bacteria</taxon>
        <taxon>Bacillati</taxon>
        <taxon>Bacillota</taxon>
        <taxon>Bacilli</taxon>
        <taxon>Bacillales</taxon>
        <taxon>Bacillaceae</taxon>
        <taxon>Salicibibacter</taxon>
    </lineage>
</organism>
<accession>A0A7T6Z058</accession>
<dbReference type="KEGG" id="scia:HUG15_00340"/>
<evidence type="ECO:0000313" key="2">
    <source>
        <dbReference type="EMBL" id="QQK74217.1"/>
    </source>
</evidence>